<evidence type="ECO:0000256" key="7">
    <source>
        <dbReference type="ARBA" id="ARBA00023136"/>
    </source>
</evidence>
<feature type="transmembrane region" description="Helical" evidence="8">
    <location>
        <begin position="464"/>
        <end position="486"/>
    </location>
</feature>
<keyword evidence="2" id="KW-0813">Transport</keyword>
<dbReference type="GO" id="GO:0005886">
    <property type="term" value="C:plasma membrane"/>
    <property type="evidence" value="ECO:0007669"/>
    <property type="project" value="UniProtKB-SubCell"/>
</dbReference>
<feature type="transmembrane region" description="Helical" evidence="8">
    <location>
        <begin position="223"/>
        <end position="242"/>
    </location>
</feature>
<dbReference type="EMBL" id="JABFUD020000022">
    <property type="protein sequence ID" value="KAI5062179.1"/>
    <property type="molecule type" value="Genomic_DNA"/>
</dbReference>
<dbReference type="GO" id="GO:0003333">
    <property type="term" value="P:amino acid transmembrane transport"/>
    <property type="evidence" value="ECO:0007669"/>
    <property type="project" value="InterPro"/>
</dbReference>
<dbReference type="Pfam" id="PF03222">
    <property type="entry name" value="Trp_Tyr_perm"/>
    <property type="match status" value="1"/>
</dbReference>
<evidence type="ECO:0000313" key="11">
    <source>
        <dbReference type="Proteomes" id="UP000886520"/>
    </source>
</evidence>
<keyword evidence="6 8" id="KW-1133">Transmembrane helix</keyword>
<evidence type="ECO:0000256" key="8">
    <source>
        <dbReference type="SAM" id="Phobius"/>
    </source>
</evidence>
<accession>A0A9D4U5W8</accession>
<evidence type="ECO:0000256" key="6">
    <source>
        <dbReference type="ARBA" id="ARBA00022989"/>
    </source>
</evidence>
<reference evidence="9" key="1">
    <citation type="submission" date="2021-01" db="EMBL/GenBank/DDBJ databases">
        <title>Adiantum capillus-veneris genome.</title>
        <authorList>
            <person name="Fang Y."/>
            <person name="Liao Q."/>
        </authorList>
    </citation>
    <scope>NUCLEOTIDE SEQUENCE</scope>
    <source>
        <strain evidence="9">H3</strain>
        <tissue evidence="9">Leaf</tissue>
    </source>
</reference>
<evidence type="ECO:0008006" key="12">
    <source>
        <dbReference type="Google" id="ProtNLM"/>
    </source>
</evidence>
<evidence type="ECO:0000313" key="9">
    <source>
        <dbReference type="EMBL" id="KAI5062179.1"/>
    </source>
</evidence>
<sequence>MIVLSLMASAHQISKITSIFAQKKCHQMDSRWCSDTKSTKFVQCNSKGTRWLLNLPSKLRYIKTRVKFNQESEPPPGTEDGTNIEVLETCNEPSLCANNGSKGQGTLQGAMALIIGTSVGAGILALPARTMDVGFVPTLTSMGLSWCFLVLEALLLAEVNVAVSEQHKNEGSHVGLPLCAMAEKTLGPVGGALAACIYVFLTYTVLVAYIAKSGDVLSPIMHTSPTLCCWIFTLVFGSLTLLGNTKLVDSLNQILTSAMIGAFLLIIVGGFGVSDWNSLQHMNWERTPETFPVIIFALVYHDLMPVLFTYLNGDIHRIRQAVLLGSAVPVAMFLLWDVIILCIAPISGNEDPLVFLTRSGGTSIAVMIELFSILALATSFIGTIIGFIAFFEERLAQKKKASTQMQDVMASFTKLALKSIPLEFLKSYHSYKVGYLTVNSTEDSFLQQIFGVLDNSWRNNRTQIVLSILILAPPLVASSMVSDAFFSATDIAGGYGMTTLYGLFPPMMAWSLHERGLFMNKDEVGSMLALTRPQVQAILAVSGTCATGLMVSQLMLDLGM</sequence>
<dbReference type="OrthoDB" id="2014999at2759"/>
<evidence type="ECO:0000256" key="4">
    <source>
        <dbReference type="ARBA" id="ARBA00022519"/>
    </source>
</evidence>
<dbReference type="InterPro" id="IPR018227">
    <property type="entry name" value="Amino_acid_transport_2"/>
</dbReference>
<evidence type="ECO:0000313" key="10">
    <source>
        <dbReference type="EMBL" id="KAI5062680.1"/>
    </source>
</evidence>
<feature type="transmembrane region" description="Helical" evidence="8">
    <location>
        <begin position="537"/>
        <end position="556"/>
    </location>
</feature>
<feature type="transmembrane region" description="Helical" evidence="8">
    <location>
        <begin position="110"/>
        <end position="128"/>
    </location>
</feature>
<dbReference type="Gene3D" id="1.20.1740.10">
    <property type="entry name" value="Amino acid/polyamine transporter I"/>
    <property type="match status" value="1"/>
</dbReference>
<protein>
    <recommendedName>
        <fullName evidence="12">Tyrosine-specific transport protein</fullName>
    </recommendedName>
</protein>
<keyword evidence="4" id="KW-0997">Cell inner membrane</keyword>
<name>A0A9D4U5W8_ADICA</name>
<keyword evidence="3" id="KW-1003">Cell membrane</keyword>
<comment type="caution">
    <text evidence="9">The sequence shown here is derived from an EMBL/GenBank/DDBJ whole genome shotgun (WGS) entry which is preliminary data.</text>
</comment>
<proteinExistence type="predicted"/>
<feature type="transmembrane region" description="Helical" evidence="8">
    <location>
        <begin position="366"/>
        <end position="391"/>
    </location>
</feature>
<evidence type="ECO:0000256" key="3">
    <source>
        <dbReference type="ARBA" id="ARBA00022475"/>
    </source>
</evidence>
<feature type="transmembrane region" description="Helical" evidence="8">
    <location>
        <begin position="254"/>
        <end position="273"/>
    </location>
</feature>
<evidence type="ECO:0000256" key="5">
    <source>
        <dbReference type="ARBA" id="ARBA00022692"/>
    </source>
</evidence>
<organism evidence="9 11">
    <name type="scientific">Adiantum capillus-veneris</name>
    <name type="common">Maidenhair fern</name>
    <dbReference type="NCBI Taxonomy" id="13818"/>
    <lineage>
        <taxon>Eukaryota</taxon>
        <taxon>Viridiplantae</taxon>
        <taxon>Streptophyta</taxon>
        <taxon>Embryophyta</taxon>
        <taxon>Tracheophyta</taxon>
        <taxon>Polypodiopsida</taxon>
        <taxon>Polypodiidae</taxon>
        <taxon>Polypodiales</taxon>
        <taxon>Pteridineae</taxon>
        <taxon>Pteridaceae</taxon>
        <taxon>Vittarioideae</taxon>
        <taxon>Adiantum</taxon>
    </lineage>
</organism>
<evidence type="ECO:0000256" key="2">
    <source>
        <dbReference type="ARBA" id="ARBA00022448"/>
    </source>
</evidence>
<gene>
    <name evidence="9" type="ORF">GOP47_0022718</name>
    <name evidence="10" type="ORF">GOP47_0023219</name>
</gene>
<dbReference type="EMBL" id="JABFUD020000022">
    <property type="protein sequence ID" value="KAI5062680.1"/>
    <property type="molecule type" value="Genomic_DNA"/>
</dbReference>
<dbReference type="AlphaFoldDB" id="A0A9D4U5W8"/>
<feature type="transmembrane region" description="Helical" evidence="8">
    <location>
        <begin position="191"/>
        <end position="211"/>
    </location>
</feature>
<feature type="transmembrane region" description="Helical" evidence="8">
    <location>
        <begin position="134"/>
        <end position="157"/>
    </location>
</feature>
<dbReference type="PANTHER" id="PTHR32195:SF24">
    <property type="entry name" value="TRYPTOPHAN OR TYROSINE TRANSPORTER PROTEIN"/>
    <property type="match status" value="1"/>
</dbReference>
<feature type="transmembrane region" description="Helical" evidence="8">
    <location>
        <begin position="293"/>
        <end position="311"/>
    </location>
</feature>
<keyword evidence="7 8" id="KW-0472">Membrane</keyword>
<feature type="transmembrane region" description="Helical" evidence="8">
    <location>
        <begin position="323"/>
        <end position="346"/>
    </location>
</feature>
<dbReference type="PANTHER" id="PTHR32195">
    <property type="entry name" value="OS07G0662800 PROTEIN"/>
    <property type="match status" value="1"/>
</dbReference>
<keyword evidence="11" id="KW-1185">Reference proteome</keyword>
<feature type="transmembrane region" description="Helical" evidence="8">
    <location>
        <begin position="492"/>
        <end position="512"/>
    </location>
</feature>
<evidence type="ECO:0000256" key="1">
    <source>
        <dbReference type="ARBA" id="ARBA00004429"/>
    </source>
</evidence>
<dbReference type="Proteomes" id="UP000886520">
    <property type="component" value="Chromosome 22"/>
</dbReference>
<keyword evidence="5 8" id="KW-0812">Transmembrane</keyword>
<comment type="subcellular location">
    <subcellularLocation>
        <location evidence="1">Cell inner membrane</location>
        <topology evidence="1">Multi-pass membrane protein</topology>
    </subcellularLocation>
</comment>